<evidence type="ECO:0000313" key="3">
    <source>
        <dbReference type="Proteomes" id="UP000618445"/>
    </source>
</evidence>
<sequence length="256" mass="28905">MTSKLLKLPKWETEILERSLSIPIIPEHRYALISVHGDPSAQLGKDGAGGQNLYVKSLGLSLAKRGCQVDMFTRREDADQPTIIQHANGCRTIRLTAGPTEFIHRDELFLYLPEFVEAWLDFQKQNGLTYDIIHSNYWLSGWVGMQLRSRLSIPQVHTYHSVGAVKYKAMNALPKIALSRLGVEWACLEQTNCVIATSSQEQNDLRELVSEHGQIQIIPCSVDIDHFSKVDQASARQHLGLTEDKKMILSLIWGSR</sequence>
<dbReference type="InterPro" id="IPR028098">
    <property type="entry name" value="Glyco_trans_4-like_N"/>
</dbReference>
<dbReference type="Pfam" id="PF13439">
    <property type="entry name" value="Glyco_transf_4"/>
    <property type="match status" value="1"/>
</dbReference>
<name>A0ABR8CG46_9CYAN</name>
<protein>
    <submittedName>
        <fullName evidence="2">Glycosyltransferase</fullName>
    </submittedName>
</protein>
<dbReference type="SUPFAM" id="SSF53756">
    <property type="entry name" value="UDP-Glycosyltransferase/glycogen phosphorylase"/>
    <property type="match status" value="1"/>
</dbReference>
<keyword evidence="3" id="KW-1185">Reference proteome</keyword>
<comment type="caution">
    <text evidence="2">The sequence shown here is derived from an EMBL/GenBank/DDBJ whole genome shotgun (WGS) entry which is preliminary data.</text>
</comment>
<dbReference type="EMBL" id="JACJQY010000055">
    <property type="protein sequence ID" value="MBD2319556.1"/>
    <property type="molecule type" value="Genomic_DNA"/>
</dbReference>
<dbReference type="Gene3D" id="3.40.50.2000">
    <property type="entry name" value="Glycogen Phosphorylase B"/>
    <property type="match status" value="1"/>
</dbReference>
<proteinExistence type="predicted"/>
<dbReference type="Proteomes" id="UP000618445">
    <property type="component" value="Unassembled WGS sequence"/>
</dbReference>
<accession>A0ABR8CG46</accession>
<reference evidence="2 3" key="1">
    <citation type="journal article" date="2020" name="ISME J.">
        <title>Comparative genomics reveals insights into cyanobacterial evolution and habitat adaptation.</title>
        <authorList>
            <person name="Chen M.Y."/>
            <person name="Teng W.K."/>
            <person name="Zhao L."/>
            <person name="Hu C.X."/>
            <person name="Zhou Y.K."/>
            <person name="Han B.P."/>
            <person name="Song L.R."/>
            <person name="Shu W.S."/>
        </authorList>
    </citation>
    <scope>NUCLEOTIDE SEQUENCE [LARGE SCALE GENOMIC DNA]</scope>
    <source>
        <strain evidence="2 3">FACHB-1050</strain>
    </source>
</reference>
<feature type="domain" description="Glycosyltransferase subfamily 4-like N-terminal" evidence="1">
    <location>
        <begin position="49"/>
        <end position="225"/>
    </location>
</feature>
<evidence type="ECO:0000259" key="1">
    <source>
        <dbReference type="Pfam" id="PF13439"/>
    </source>
</evidence>
<evidence type="ECO:0000313" key="2">
    <source>
        <dbReference type="EMBL" id="MBD2319556.1"/>
    </source>
</evidence>
<organism evidence="2 3">
    <name type="scientific">Phormidium tenue FACHB-1050</name>
    <dbReference type="NCBI Taxonomy" id="2692857"/>
    <lineage>
        <taxon>Bacteria</taxon>
        <taxon>Bacillati</taxon>
        <taxon>Cyanobacteriota</taxon>
        <taxon>Cyanophyceae</taxon>
        <taxon>Oscillatoriophycideae</taxon>
        <taxon>Oscillatoriales</taxon>
        <taxon>Oscillatoriaceae</taxon>
        <taxon>Phormidium</taxon>
    </lineage>
</organism>
<gene>
    <name evidence="2" type="ORF">H6G05_22285</name>
</gene>
<dbReference type="RefSeq" id="WP_190581687.1">
    <property type="nucleotide sequence ID" value="NZ_CAWPQU010000051.1"/>
</dbReference>